<protein>
    <submittedName>
        <fullName evidence="1">Uncharacterized protein</fullName>
    </submittedName>
</protein>
<dbReference type="SUPFAM" id="SSF52047">
    <property type="entry name" value="RNI-like"/>
    <property type="match status" value="1"/>
</dbReference>
<feature type="non-terminal residue" evidence="1">
    <location>
        <position position="89"/>
    </location>
</feature>
<dbReference type="AlphaFoldDB" id="A0A816TYL2"/>
<dbReference type="Proteomes" id="UP000663887">
    <property type="component" value="Unassembled WGS sequence"/>
</dbReference>
<comment type="caution">
    <text evidence="1">The sequence shown here is derived from an EMBL/GenBank/DDBJ whole genome shotgun (WGS) entry which is preliminary data.</text>
</comment>
<name>A0A816TYL2_9BILA</name>
<organism evidence="1 2">
    <name type="scientific">Rotaria magnacalcarata</name>
    <dbReference type="NCBI Taxonomy" id="392030"/>
    <lineage>
        <taxon>Eukaryota</taxon>
        <taxon>Metazoa</taxon>
        <taxon>Spiralia</taxon>
        <taxon>Gnathifera</taxon>
        <taxon>Rotifera</taxon>
        <taxon>Eurotatoria</taxon>
        <taxon>Bdelloidea</taxon>
        <taxon>Philodinida</taxon>
        <taxon>Philodinidae</taxon>
        <taxon>Rotaria</taxon>
    </lineage>
</organism>
<dbReference type="SMART" id="SM00368">
    <property type="entry name" value="LRR_RI"/>
    <property type="match status" value="2"/>
</dbReference>
<gene>
    <name evidence="1" type="ORF">XDN619_LOCUS19247</name>
</gene>
<dbReference type="InterPro" id="IPR032675">
    <property type="entry name" value="LRR_dom_sf"/>
</dbReference>
<sequence length="89" mass="9991">MYTLKFNGLGDKGILYLSKILRDNIAIVDLNLSHNFISVFGARELLNMFKDNRTINYLNLEGNLLNDESAGLFAEIISNTGQIRTLNLA</sequence>
<dbReference type="Gene3D" id="3.80.10.10">
    <property type="entry name" value="Ribonuclease Inhibitor"/>
    <property type="match status" value="1"/>
</dbReference>
<dbReference type="InterPro" id="IPR052394">
    <property type="entry name" value="LRR-containing"/>
</dbReference>
<dbReference type="PANTHER" id="PTHR24114:SF50">
    <property type="entry name" value="RNI-LIKE PROTEIN"/>
    <property type="match status" value="1"/>
</dbReference>
<evidence type="ECO:0000313" key="2">
    <source>
        <dbReference type="Proteomes" id="UP000663887"/>
    </source>
</evidence>
<dbReference type="PANTHER" id="PTHR24114">
    <property type="entry name" value="LEUCINE RICH REPEAT FAMILY PROTEIN"/>
    <property type="match status" value="1"/>
</dbReference>
<reference evidence="1" key="1">
    <citation type="submission" date="2021-02" db="EMBL/GenBank/DDBJ databases">
        <authorList>
            <person name="Nowell W R."/>
        </authorList>
    </citation>
    <scope>NUCLEOTIDE SEQUENCE</scope>
</reference>
<dbReference type="EMBL" id="CAJNRG010008403">
    <property type="protein sequence ID" value="CAF2103969.1"/>
    <property type="molecule type" value="Genomic_DNA"/>
</dbReference>
<accession>A0A816TYL2</accession>
<evidence type="ECO:0000313" key="1">
    <source>
        <dbReference type="EMBL" id="CAF2103969.1"/>
    </source>
</evidence>
<proteinExistence type="predicted"/>